<dbReference type="EMBL" id="BSER01000009">
    <property type="protein sequence ID" value="GLJ95710.1"/>
    <property type="molecule type" value="Genomic_DNA"/>
</dbReference>
<evidence type="ECO:0000313" key="2">
    <source>
        <dbReference type="Proteomes" id="UP001142291"/>
    </source>
</evidence>
<name>A0A9W6HNA2_9MICO</name>
<reference evidence="1" key="1">
    <citation type="journal article" date="2014" name="Int. J. Syst. Evol. Microbiol.">
        <title>Complete genome sequence of Corynebacterium casei LMG S-19264T (=DSM 44701T), isolated from a smear-ripened cheese.</title>
        <authorList>
            <consortium name="US DOE Joint Genome Institute (JGI-PGF)"/>
            <person name="Walter F."/>
            <person name="Albersmeier A."/>
            <person name="Kalinowski J."/>
            <person name="Ruckert C."/>
        </authorList>
    </citation>
    <scope>NUCLEOTIDE SEQUENCE</scope>
    <source>
        <strain evidence="1">VKM Ac-1940</strain>
    </source>
</reference>
<comment type="caution">
    <text evidence="1">The sequence shown here is derived from an EMBL/GenBank/DDBJ whole genome shotgun (WGS) entry which is preliminary data.</text>
</comment>
<dbReference type="AlphaFoldDB" id="A0A9W6HNA2"/>
<accession>A0A9W6HNA2</accession>
<proteinExistence type="predicted"/>
<dbReference type="Proteomes" id="UP001142291">
    <property type="component" value="Unassembled WGS sequence"/>
</dbReference>
<sequence>MTAPALRWRHFVEIGRDHLWIAISASDSTVHVIVTGRVRYLPVDHADSRRIIPSDLADRRILLDELAHIIDEALPDATPPTVLRAAMRNVRGNLGTLTE</sequence>
<reference evidence="1" key="2">
    <citation type="submission" date="2023-01" db="EMBL/GenBank/DDBJ databases">
        <authorList>
            <person name="Sun Q."/>
            <person name="Evtushenko L."/>
        </authorList>
    </citation>
    <scope>NUCLEOTIDE SEQUENCE</scope>
    <source>
        <strain evidence="1">VKM Ac-1940</strain>
    </source>
</reference>
<protein>
    <submittedName>
        <fullName evidence="1">Uncharacterized protein</fullName>
    </submittedName>
</protein>
<keyword evidence="2" id="KW-1185">Reference proteome</keyword>
<organism evidence="1 2">
    <name type="scientific">Microbacterium dextranolyticum</name>
    <dbReference type="NCBI Taxonomy" id="36806"/>
    <lineage>
        <taxon>Bacteria</taxon>
        <taxon>Bacillati</taxon>
        <taxon>Actinomycetota</taxon>
        <taxon>Actinomycetes</taxon>
        <taxon>Micrococcales</taxon>
        <taxon>Microbacteriaceae</taxon>
        <taxon>Microbacterium</taxon>
    </lineage>
</organism>
<dbReference type="RefSeq" id="WP_271202536.1">
    <property type="nucleotide sequence ID" value="NZ_BAAAUR010000001.1"/>
</dbReference>
<gene>
    <name evidence="1" type="ORF">GCM10017591_17730</name>
</gene>
<evidence type="ECO:0000313" key="1">
    <source>
        <dbReference type="EMBL" id="GLJ95710.1"/>
    </source>
</evidence>